<evidence type="ECO:0000313" key="11">
    <source>
        <dbReference type="EMBL" id="ADK82827.1"/>
    </source>
</evidence>
<dbReference type="InterPro" id="IPR050388">
    <property type="entry name" value="ABC_Ni/Peptide_Import"/>
</dbReference>
<name>E1R7X2_SEDSS</name>
<dbReference type="PROSITE" id="PS00211">
    <property type="entry name" value="ABC_TRANSPORTER_1"/>
    <property type="match status" value="1"/>
</dbReference>
<dbReference type="Proteomes" id="UP000002318">
    <property type="component" value="Chromosome"/>
</dbReference>
<keyword evidence="7" id="KW-0067">ATP-binding</keyword>
<dbReference type="EMBL" id="CP002116">
    <property type="protein sequence ID" value="ADK82827.1"/>
    <property type="molecule type" value="Genomic_DNA"/>
</dbReference>
<dbReference type="Pfam" id="PF08352">
    <property type="entry name" value="oligo_HPY"/>
    <property type="match status" value="1"/>
</dbReference>
<dbReference type="HOGENOM" id="CLU_000604_1_23_12"/>
<gene>
    <name evidence="11" type="ordered locus">Spirs_3741</name>
</gene>
<sequence length="433" mass="49202">MEKLADTKELYTNFYTFEGVVKALNGVSIHVNKGETYGLVGESGCGKSVTVRSMMRIVQAPGRIESGQIHLFFSEEQRDKAIDIVGRSEAFMQTIRGNDISMIFQEASSSLNPVLSIGEQVGESFQFHRMPQMLEETEKRLSEDINAGKGLVPYKKMIRGLMARERAVYERHNRLVLEIDEQLYRLEEATDASDIRKREALKRHREHIRKKDPLVQFASHVPFFKRYRKRIAFTIRVHVIELLRQLGVPNPDNVVDRYPHELSGGMQQRIVIAIALACHPRMLIADEPTSNLDVTIQAQILDLIKKLKETLISSVLFITHDLGVVAEVCDRVTVMYAGDAVETAEVKELFKNPLHPYTKGLMNSVPKVEQEGALQTIPGTVPNLIHPPTGCRFHPRCPYAMDICKKEKPVTIEHSKDHFVACHLFTGEKHNER</sequence>
<dbReference type="InterPro" id="IPR003439">
    <property type="entry name" value="ABC_transporter-like_ATP-bd"/>
</dbReference>
<dbReference type="SUPFAM" id="SSF52540">
    <property type="entry name" value="P-loop containing nucleoside triphosphate hydrolases"/>
    <property type="match status" value="1"/>
</dbReference>
<evidence type="ECO:0000256" key="9">
    <source>
        <dbReference type="ARBA" id="ARBA00023136"/>
    </source>
</evidence>
<dbReference type="GO" id="GO:0016887">
    <property type="term" value="F:ATP hydrolysis activity"/>
    <property type="evidence" value="ECO:0007669"/>
    <property type="project" value="InterPro"/>
</dbReference>
<keyword evidence="3" id="KW-0813">Transport</keyword>
<dbReference type="CDD" id="cd03257">
    <property type="entry name" value="ABC_NikE_OppD_transporters"/>
    <property type="match status" value="1"/>
</dbReference>
<evidence type="ECO:0000256" key="1">
    <source>
        <dbReference type="ARBA" id="ARBA00004417"/>
    </source>
</evidence>
<dbReference type="InterPro" id="IPR003593">
    <property type="entry name" value="AAA+_ATPase"/>
</dbReference>
<dbReference type="InterPro" id="IPR017871">
    <property type="entry name" value="ABC_transporter-like_CS"/>
</dbReference>
<dbReference type="Pfam" id="PF00005">
    <property type="entry name" value="ABC_tran"/>
    <property type="match status" value="1"/>
</dbReference>
<dbReference type="GO" id="GO:0005524">
    <property type="term" value="F:ATP binding"/>
    <property type="evidence" value="ECO:0007669"/>
    <property type="project" value="UniProtKB-KW"/>
</dbReference>
<dbReference type="InterPro" id="IPR027417">
    <property type="entry name" value="P-loop_NTPase"/>
</dbReference>
<comment type="similarity">
    <text evidence="2">Belongs to the ABC transporter superfamily.</text>
</comment>
<keyword evidence="5" id="KW-0997">Cell inner membrane</keyword>
<dbReference type="KEGG" id="ssm:Spirs_3741"/>
<dbReference type="RefSeq" id="WP_013256286.1">
    <property type="nucleotide sequence ID" value="NC_014364.1"/>
</dbReference>
<dbReference type="PANTHER" id="PTHR43297:SF14">
    <property type="entry name" value="ATPASE AAA-TYPE CORE DOMAIN-CONTAINING PROTEIN"/>
    <property type="match status" value="1"/>
</dbReference>
<dbReference type="GO" id="GO:0015833">
    <property type="term" value="P:peptide transport"/>
    <property type="evidence" value="ECO:0007669"/>
    <property type="project" value="InterPro"/>
</dbReference>
<keyword evidence="6" id="KW-0547">Nucleotide-binding</keyword>
<reference evidence="11 12" key="1">
    <citation type="journal article" date="2010" name="Stand. Genomic Sci.">
        <title>Complete genome sequence of Spirochaeta smaragdinae type strain (SEBR 4228).</title>
        <authorList>
            <person name="Mavromatis K."/>
            <person name="Yasawong M."/>
            <person name="Chertkov O."/>
            <person name="Lapidus A."/>
            <person name="Lucas S."/>
            <person name="Nolan M."/>
            <person name="Del Rio T.G."/>
            <person name="Tice H."/>
            <person name="Cheng J.F."/>
            <person name="Pitluck S."/>
            <person name="Liolios K."/>
            <person name="Ivanova N."/>
            <person name="Tapia R."/>
            <person name="Han C."/>
            <person name="Bruce D."/>
            <person name="Goodwin L."/>
            <person name="Pati A."/>
            <person name="Chen A."/>
            <person name="Palaniappan K."/>
            <person name="Land M."/>
            <person name="Hauser L."/>
            <person name="Chang Y.J."/>
            <person name="Jeffries C.D."/>
            <person name="Detter J.C."/>
            <person name="Rohde M."/>
            <person name="Brambilla E."/>
            <person name="Spring S."/>
            <person name="Goker M."/>
            <person name="Sikorski J."/>
            <person name="Woyke T."/>
            <person name="Bristow J."/>
            <person name="Eisen J.A."/>
            <person name="Markowitz V."/>
            <person name="Hugenholtz P."/>
            <person name="Klenk H.P."/>
            <person name="Kyrpides N.C."/>
        </authorList>
    </citation>
    <scope>NUCLEOTIDE SEQUENCE [LARGE SCALE GENOMIC DNA]</scope>
    <source>
        <strain evidence="12">DSM 11293 / JCM 15392 / SEBR 4228</strain>
    </source>
</reference>
<keyword evidence="4" id="KW-1003">Cell membrane</keyword>
<dbReference type="Gene3D" id="3.40.50.300">
    <property type="entry name" value="P-loop containing nucleotide triphosphate hydrolases"/>
    <property type="match status" value="1"/>
</dbReference>
<comment type="subcellular location">
    <subcellularLocation>
        <location evidence="1">Cell inner membrane</location>
        <topology evidence="1">Peripheral membrane protein</topology>
    </subcellularLocation>
</comment>
<keyword evidence="8" id="KW-1278">Translocase</keyword>
<evidence type="ECO:0000256" key="2">
    <source>
        <dbReference type="ARBA" id="ARBA00005417"/>
    </source>
</evidence>
<evidence type="ECO:0000256" key="4">
    <source>
        <dbReference type="ARBA" id="ARBA00022475"/>
    </source>
</evidence>
<organism evidence="11 12">
    <name type="scientific">Sediminispirochaeta smaragdinae (strain DSM 11293 / JCM 15392 / SEBR 4228)</name>
    <name type="common">Spirochaeta smaragdinae</name>
    <dbReference type="NCBI Taxonomy" id="573413"/>
    <lineage>
        <taxon>Bacteria</taxon>
        <taxon>Pseudomonadati</taxon>
        <taxon>Spirochaetota</taxon>
        <taxon>Spirochaetia</taxon>
        <taxon>Spirochaetales</taxon>
        <taxon>Spirochaetaceae</taxon>
        <taxon>Sediminispirochaeta</taxon>
    </lineage>
</organism>
<evidence type="ECO:0000259" key="10">
    <source>
        <dbReference type="PROSITE" id="PS50893"/>
    </source>
</evidence>
<accession>E1R7X2</accession>
<dbReference type="NCBIfam" id="TIGR01727">
    <property type="entry name" value="oligo_HPY"/>
    <property type="match status" value="1"/>
</dbReference>
<dbReference type="SMART" id="SM00382">
    <property type="entry name" value="AAA"/>
    <property type="match status" value="1"/>
</dbReference>
<keyword evidence="9" id="KW-0472">Membrane</keyword>
<dbReference type="OrthoDB" id="9802264at2"/>
<dbReference type="STRING" id="573413.Spirs_3741"/>
<evidence type="ECO:0000256" key="5">
    <source>
        <dbReference type="ARBA" id="ARBA00022519"/>
    </source>
</evidence>
<dbReference type="GO" id="GO:0005886">
    <property type="term" value="C:plasma membrane"/>
    <property type="evidence" value="ECO:0007669"/>
    <property type="project" value="UniProtKB-SubCell"/>
</dbReference>
<keyword evidence="12" id="KW-1185">Reference proteome</keyword>
<evidence type="ECO:0000256" key="7">
    <source>
        <dbReference type="ARBA" id="ARBA00022840"/>
    </source>
</evidence>
<dbReference type="InterPro" id="IPR013563">
    <property type="entry name" value="Oligopep_ABC_C"/>
</dbReference>
<feature type="domain" description="ABC transporter" evidence="10">
    <location>
        <begin position="5"/>
        <end position="362"/>
    </location>
</feature>
<evidence type="ECO:0000256" key="8">
    <source>
        <dbReference type="ARBA" id="ARBA00022967"/>
    </source>
</evidence>
<dbReference type="eggNOG" id="COG0444">
    <property type="taxonomic scope" value="Bacteria"/>
</dbReference>
<dbReference type="PROSITE" id="PS50893">
    <property type="entry name" value="ABC_TRANSPORTER_2"/>
    <property type="match status" value="1"/>
</dbReference>
<evidence type="ECO:0000313" key="12">
    <source>
        <dbReference type="Proteomes" id="UP000002318"/>
    </source>
</evidence>
<dbReference type="PANTHER" id="PTHR43297">
    <property type="entry name" value="OLIGOPEPTIDE TRANSPORT ATP-BINDING PROTEIN APPD"/>
    <property type="match status" value="1"/>
</dbReference>
<proteinExistence type="inferred from homology"/>
<evidence type="ECO:0000256" key="3">
    <source>
        <dbReference type="ARBA" id="ARBA00022448"/>
    </source>
</evidence>
<protein>
    <submittedName>
        <fullName evidence="11">Oligopeptide/dipeptide ABC transporter, ATPase subunit</fullName>
    </submittedName>
</protein>
<dbReference type="AlphaFoldDB" id="E1R7X2"/>
<evidence type="ECO:0000256" key="6">
    <source>
        <dbReference type="ARBA" id="ARBA00022741"/>
    </source>
</evidence>